<proteinExistence type="predicted"/>
<sequence length="44" mass="5128">MLGMNETIEFFADKVFFISLFFTGVLCPTIFTGWNYLVTQEWGL</sequence>
<keyword evidence="1" id="KW-0812">Transmembrane</keyword>
<dbReference type="EMBL" id="UINC01157096">
    <property type="protein sequence ID" value="SVD53895.1"/>
    <property type="molecule type" value="Genomic_DNA"/>
</dbReference>
<feature type="transmembrane region" description="Helical" evidence="1">
    <location>
        <begin position="15"/>
        <end position="38"/>
    </location>
</feature>
<dbReference type="AlphaFoldDB" id="A0A382W6B4"/>
<name>A0A382W6B4_9ZZZZ</name>
<evidence type="ECO:0000313" key="2">
    <source>
        <dbReference type="EMBL" id="SVD53895.1"/>
    </source>
</evidence>
<evidence type="ECO:0000256" key="1">
    <source>
        <dbReference type="SAM" id="Phobius"/>
    </source>
</evidence>
<accession>A0A382W6B4</accession>
<organism evidence="2">
    <name type="scientific">marine metagenome</name>
    <dbReference type="NCBI Taxonomy" id="408172"/>
    <lineage>
        <taxon>unclassified sequences</taxon>
        <taxon>metagenomes</taxon>
        <taxon>ecological metagenomes</taxon>
    </lineage>
</organism>
<reference evidence="2" key="1">
    <citation type="submission" date="2018-05" db="EMBL/GenBank/DDBJ databases">
        <authorList>
            <person name="Lanie J.A."/>
            <person name="Ng W.-L."/>
            <person name="Kazmierczak K.M."/>
            <person name="Andrzejewski T.M."/>
            <person name="Davidsen T.M."/>
            <person name="Wayne K.J."/>
            <person name="Tettelin H."/>
            <person name="Glass J.I."/>
            <person name="Rusch D."/>
            <person name="Podicherti R."/>
            <person name="Tsui H.-C.T."/>
            <person name="Winkler M.E."/>
        </authorList>
    </citation>
    <scope>NUCLEOTIDE SEQUENCE</scope>
</reference>
<keyword evidence="1" id="KW-0472">Membrane</keyword>
<keyword evidence="1" id="KW-1133">Transmembrane helix</keyword>
<protein>
    <submittedName>
        <fullName evidence="2">Uncharacterized protein</fullName>
    </submittedName>
</protein>
<gene>
    <name evidence="2" type="ORF">METZ01_LOCUS406749</name>
</gene>